<keyword evidence="4" id="KW-1185">Reference proteome</keyword>
<organism evidence="3 4">
    <name type="scientific">Frondihabitans sucicola</name>
    <dbReference type="NCBI Taxonomy" id="1268041"/>
    <lineage>
        <taxon>Bacteria</taxon>
        <taxon>Bacillati</taxon>
        <taxon>Actinomycetota</taxon>
        <taxon>Actinomycetes</taxon>
        <taxon>Micrococcales</taxon>
        <taxon>Microbacteriaceae</taxon>
        <taxon>Frondihabitans</taxon>
    </lineage>
</organism>
<dbReference type="CDD" id="cd05233">
    <property type="entry name" value="SDR_c"/>
    <property type="match status" value="1"/>
</dbReference>
<dbReference type="SUPFAM" id="SSF51735">
    <property type="entry name" value="NAD(P)-binding Rossmann-fold domains"/>
    <property type="match status" value="1"/>
</dbReference>
<dbReference type="PANTHER" id="PTHR24321:SF8">
    <property type="entry name" value="ESTRADIOL 17-BETA-DEHYDROGENASE 8-RELATED"/>
    <property type="match status" value="1"/>
</dbReference>
<evidence type="ECO:0000313" key="3">
    <source>
        <dbReference type="EMBL" id="BDZ48564.1"/>
    </source>
</evidence>
<dbReference type="Proteomes" id="UP001321486">
    <property type="component" value="Chromosome"/>
</dbReference>
<dbReference type="Pfam" id="PF00106">
    <property type="entry name" value="adh_short"/>
    <property type="match status" value="1"/>
</dbReference>
<evidence type="ECO:0000256" key="1">
    <source>
        <dbReference type="ARBA" id="ARBA00006484"/>
    </source>
</evidence>
<accession>A0ABN6XUI5</accession>
<gene>
    <name evidence="3" type="ORF">GCM10025867_08050</name>
</gene>
<dbReference type="PANTHER" id="PTHR24321">
    <property type="entry name" value="DEHYDROGENASES, SHORT CHAIN"/>
    <property type="match status" value="1"/>
</dbReference>
<sequence length="279" mass="28224">MSKQVVVVIGAGGMGEQIARRQGAGKHLFLADFNEEMLASKVAALKIDGFEVTSQKVDVSSRESVKALAEAAAAAGPVVEVIDTAGLSPTQAPIGAILNVDLLGVAIVLEEFASVIADGGAGVVIASMAGQTYGALTPEQEFALATTDTDALLDLPFVAEGIADPGAAYGLSKRANQLRVKAASVAWGQRGGRVNSVSPGIISTPMGQQELEGPSGVYMKAMIEGSGTKRIGTPADIANAVSFLLGSEASFITGIDILVDGGVIASVTTNPPAFLTQGA</sequence>
<dbReference type="InterPro" id="IPR002347">
    <property type="entry name" value="SDR_fam"/>
</dbReference>
<evidence type="ECO:0000313" key="4">
    <source>
        <dbReference type="Proteomes" id="UP001321486"/>
    </source>
</evidence>
<keyword evidence="2" id="KW-0560">Oxidoreductase</keyword>
<reference evidence="4" key="1">
    <citation type="journal article" date="2019" name="Int. J. Syst. Evol. Microbiol.">
        <title>The Global Catalogue of Microorganisms (GCM) 10K type strain sequencing project: providing services to taxonomists for standard genome sequencing and annotation.</title>
        <authorList>
            <consortium name="The Broad Institute Genomics Platform"/>
            <consortium name="The Broad Institute Genome Sequencing Center for Infectious Disease"/>
            <person name="Wu L."/>
            <person name="Ma J."/>
        </authorList>
    </citation>
    <scope>NUCLEOTIDE SEQUENCE [LARGE SCALE GENOMIC DNA]</scope>
    <source>
        <strain evidence="4">NBRC 108728</strain>
    </source>
</reference>
<dbReference type="RefSeq" id="WP_286345525.1">
    <property type="nucleotide sequence ID" value="NZ_AP027732.1"/>
</dbReference>
<dbReference type="Gene3D" id="3.40.50.720">
    <property type="entry name" value="NAD(P)-binding Rossmann-like Domain"/>
    <property type="match status" value="1"/>
</dbReference>
<evidence type="ECO:0000256" key="2">
    <source>
        <dbReference type="ARBA" id="ARBA00023002"/>
    </source>
</evidence>
<dbReference type="NCBIfam" id="NF005395">
    <property type="entry name" value="PRK06940.1"/>
    <property type="match status" value="1"/>
</dbReference>
<protein>
    <submittedName>
        <fullName evidence="3">Short-chain dehydrogenase/reductase</fullName>
    </submittedName>
</protein>
<dbReference type="PRINTS" id="PR00081">
    <property type="entry name" value="GDHRDH"/>
</dbReference>
<dbReference type="EMBL" id="AP027732">
    <property type="protein sequence ID" value="BDZ48564.1"/>
    <property type="molecule type" value="Genomic_DNA"/>
</dbReference>
<proteinExistence type="inferred from homology"/>
<comment type="similarity">
    <text evidence="1">Belongs to the short-chain dehydrogenases/reductases (SDR) family.</text>
</comment>
<name>A0ABN6XUI5_9MICO</name>
<dbReference type="InterPro" id="IPR036291">
    <property type="entry name" value="NAD(P)-bd_dom_sf"/>
</dbReference>
<dbReference type="Pfam" id="PF13561">
    <property type="entry name" value="adh_short_C2"/>
    <property type="match status" value="1"/>
</dbReference>